<keyword evidence="1" id="KW-0732">Signal</keyword>
<comment type="caution">
    <text evidence="2">The sequence shown here is derived from an EMBL/GenBank/DDBJ whole genome shotgun (WGS) entry which is preliminary data.</text>
</comment>
<protein>
    <recommendedName>
        <fullName evidence="4">Transmembrane protein</fullName>
    </recommendedName>
</protein>
<sequence length="153" mass="18632">MSLYSFINILLIICGLNLYNQKFNFDRDQQKEGFEPQKQQQRTFQIVLLMKTLKQLLYQHVAQIGIELKQQYNFDEGRWIIYLKMISINRVKQKFQKASNLKEMNQNKNIKRTKLRRLNTERLKNTSIKINDIEEQYDDIIFLYFITKQPLYL</sequence>
<name>A0A8S1UTV8_9CILI</name>
<accession>A0A8S1UTV8</accession>
<evidence type="ECO:0000313" key="2">
    <source>
        <dbReference type="EMBL" id="CAD8168678.1"/>
    </source>
</evidence>
<evidence type="ECO:0000313" key="3">
    <source>
        <dbReference type="Proteomes" id="UP000689195"/>
    </source>
</evidence>
<dbReference type="EMBL" id="CAJJDO010000049">
    <property type="protein sequence ID" value="CAD8168678.1"/>
    <property type="molecule type" value="Genomic_DNA"/>
</dbReference>
<evidence type="ECO:0000256" key="1">
    <source>
        <dbReference type="SAM" id="SignalP"/>
    </source>
</evidence>
<gene>
    <name evidence="2" type="ORF">PPENT_87.1.T0490236</name>
</gene>
<reference evidence="2" key="1">
    <citation type="submission" date="2021-01" db="EMBL/GenBank/DDBJ databases">
        <authorList>
            <consortium name="Genoscope - CEA"/>
            <person name="William W."/>
        </authorList>
    </citation>
    <scope>NUCLEOTIDE SEQUENCE</scope>
</reference>
<feature type="chain" id="PRO_5035802640" description="Transmembrane protein" evidence="1">
    <location>
        <begin position="22"/>
        <end position="153"/>
    </location>
</feature>
<dbReference type="AlphaFoldDB" id="A0A8S1UTV8"/>
<proteinExistence type="predicted"/>
<organism evidence="2 3">
    <name type="scientific">Paramecium pentaurelia</name>
    <dbReference type="NCBI Taxonomy" id="43138"/>
    <lineage>
        <taxon>Eukaryota</taxon>
        <taxon>Sar</taxon>
        <taxon>Alveolata</taxon>
        <taxon>Ciliophora</taxon>
        <taxon>Intramacronucleata</taxon>
        <taxon>Oligohymenophorea</taxon>
        <taxon>Peniculida</taxon>
        <taxon>Parameciidae</taxon>
        <taxon>Paramecium</taxon>
    </lineage>
</organism>
<dbReference type="Proteomes" id="UP000689195">
    <property type="component" value="Unassembled WGS sequence"/>
</dbReference>
<feature type="signal peptide" evidence="1">
    <location>
        <begin position="1"/>
        <end position="21"/>
    </location>
</feature>
<keyword evidence="3" id="KW-1185">Reference proteome</keyword>
<evidence type="ECO:0008006" key="4">
    <source>
        <dbReference type="Google" id="ProtNLM"/>
    </source>
</evidence>